<comment type="caution">
    <text evidence="8">The sequence shown here is derived from an EMBL/GenBank/DDBJ whole genome shotgun (WGS) entry which is preliminary data.</text>
</comment>
<dbReference type="PROSITE" id="PS01295">
    <property type="entry name" value="ISPD"/>
    <property type="match status" value="1"/>
</dbReference>
<dbReference type="CDD" id="cd02516">
    <property type="entry name" value="CDP-ME_synthetase"/>
    <property type="match status" value="1"/>
</dbReference>
<evidence type="ECO:0000313" key="9">
    <source>
        <dbReference type="Proteomes" id="UP000295188"/>
    </source>
</evidence>
<proteinExistence type="inferred from homology"/>
<gene>
    <name evidence="7" type="primary">ispD</name>
    <name evidence="8" type="ORF">EDC37_11545</name>
</gene>
<keyword evidence="4 7" id="KW-0808">Transferase</keyword>
<feature type="site" description="Positions MEP for the nucleophilic attack" evidence="7">
    <location>
        <position position="153"/>
    </location>
</feature>
<comment type="catalytic activity">
    <reaction evidence="1 7">
        <text>2-C-methyl-D-erythritol 4-phosphate + CTP + H(+) = 4-CDP-2-C-methyl-D-erythritol + diphosphate</text>
        <dbReference type="Rhea" id="RHEA:13429"/>
        <dbReference type="ChEBI" id="CHEBI:15378"/>
        <dbReference type="ChEBI" id="CHEBI:33019"/>
        <dbReference type="ChEBI" id="CHEBI:37563"/>
        <dbReference type="ChEBI" id="CHEBI:57823"/>
        <dbReference type="ChEBI" id="CHEBI:58262"/>
        <dbReference type="EC" id="2.7.7.60"/>
    </reaction>
</comment>
<dbReference type="OrthoDB" id="9806837at2"/>
<keyword evidence="9" id="KW-1185">Reference proteome</keyword>
<dbReference type="InterPro" id="IPR001228">
    <property type="entry name" value="IspD"/>
</dbReference>
<keyword evidence="6 7" id="KW-0414">Isoprene biosynthesis</keyword>
<dbReference type="InterPro" id="IPR018294">
    <property type="entry name" value="ISPD_synthase_CS"/>
</dbReference>
<organism evidence="8 9">
    <name type="scientific">Pectinatus cerevisiiphilus</name>
    <dbReference type="NCBI Taxonomy" id="86956"/>
    <lineage>
        <taxon>Bacteria</taxon>
        <taxon>Bacillati</taxon>
        <taxon>Bacillota</taxon>
        <taxon>Negativicutes</taxon>
        <taxon>Selenomonadales</taxon>
        <taxon>Selenomonadaceae</taxon>
        <taxon>Pectinatus</taxon>
    </lineage>
</organism>
<keyword evidence="5 7" id="KW-0548">Nucleotidyltransferase</keyword>
<dbReference type="AlphaFoldDB" id="A0A4R3K4B9"/>
<dbReference type="PANTHER" id="PTHR32125">
    <property type="entry name" value="2-C-METHYL-D-ERYTHRITOL 4-PHOSPHATE CYTIDYLYLTRANSFERASE, CHLOROPLASTIC"/>
    <property type="match status" value="1"/>
</dbReference>
<dbReference type="InterPro" id="IPR029044">
    <property type="entry name" value="Nucleotide-diphossugar_trans"/>
</dbReference>
<sequence>MITAIFPAAGKGKRMGAPFNKVFAALSDKPILIHTLLSFSRCSAVDNFIVVAAPDEVEPVAKVLHSLPGIKPCKVVAGGTERQYSVYNGLRQVSPKTDIVLVHDAARPLISPNVINNVISEVVRSGAAVAAVPVTNTIKVIGDDNMVVNTPDRNTLWMMQTPQGFKKDLLVGAHEQARQDGYLGTDDASLVEHIGHPVRVVMGDYKNIKITSPDDLIYAEAILGKKAVSKVKAEVSVAISNAFEEMKAKIFKTRI</sequence>
<evidence type="ECO:0000256" key="5">
    <source>
        <dbReference type="ARBA" id="ARBA00022695"/>
    </source>
</evidence>
<comment type="function">
    <text evidence="7">Catalyzes the formation of 4-diphosphocytidyl-2-C-methyl-D-erythritol from CTP and 2-C-methyl-D-erythritol 4-phosphate (MEP).</text>
</comment>
<dbReference type="Proteomes" id="UP000295188">
    <property type="component" value="Unassembled WGS sequence"/>
</dbReference>
<evidence type="ECO:0000313" key="8">
    <source>
        <dbReference type="EMBL" id="TCS77501.1"/>
    </source>
</evidence>
<reference evidence="8 9" key="1">
    <citation type="submission" date="2019-03" db="EMBL/GenBank/DDBJ databases">
        <title>Genomic Encyclopedia of Type Strains, Phase IV (KMG-IV): sequencing the most valuable type-strain genomes for metagenomic binning, comparative biology and taxonomic classification.</title>
        <authorList>
            <person name="Goeker M."/>
        </authorList>
    </citation>
    <scope>NUCLEOTIDE SEQUENCE [LARGE SCALE GENOMIC DNA]</scope>
    <source>
        <strain evidence="8 9">DSM 20467</strain>
    </source>
</reference>
<feature type="site" description="Transition state stabilizer" evidence="7">
    <location>
        <position position="14"/>
    </location>
</feature>
<dbReference type="SUPFAM" id="SSF53448">
    <property type="entry name" value="Nucleotide-diphospho-sugar transferases"/>
    <property type="match status" value="1"/>
</dbReference>
<dbReference type="GO" id="GO:0019288">
    <property type="term" value="P:isopentenyl diphosphate biosynthetic process, methylerythritol 4-phosphate pathway"/>
    <property type="evidence" value="ECO:0007669"/>
    <property type="project" value="UniProtKB-UniRule"/>
</dbReference>
<dbReference type="PANTHER" id="PTHR32125:SF4">
    <property type="entry name" value="2-C-METHYL-D-ERYTHRITOL 4-PHOSPHATE CYTIDYLYLTRANSFERASE, CHLOROPLASTIC"/>
    <property type="match status" value="1"/>
</dbReference>
<protein>
    <recommendedName>
        <fullName evidence="7">2-C-methyl-D-erythritol 4-phosphate cytidylyltransferase</fullName>
        <ecNumber evidence="7">2.7.7.60</ecNumber>
    </recommendedName>
    <alternativeName>
        <fullName evidence="7">4-diphosphocytidyl-2C-methyl-D-erythritol synthase</fullName>
    </alternativeName>
    <alternativeName>
        <fullName evidence="7">MEP cytidylyltransferase</fullName>
        <shortName evidence="7">MCT</shortName>
    </alternativeName>
</protein>
<evidence type="ECO:0000256" key="4">
    <source>
        <dbReference type="ARBA" id="ARBA00022679"/>
    </source>
</evidence>
<dbReference type="NCBIfam" id="TIGR00453">
    <property type="entry name" value="ispD"/>
    <property type="match status" value="1"/>
</dbReference>
<name>A0A4R3K4B9_9FIRM</name>
<comment type="similarity">
    <text evidence="3 7">Belongs to the IspD/TarI cytidylyltransferase family. IspD subfamily.</text>
</comment>
<accession>A0A4R3K4B9</accession>
<feature type="site" description="Transition state stabilizer" evidence="7">
    <location>
        <position position="21"/>
    </location>
</feature>
<evidence type="ECO:0000256" key="7">
    <source>
        <dbReference type="HAMAP-Rule" id="MF_00108"/>
    </source>
</evidence>
<dbReference type="EC" id="2.7.7.60" evidence="7"/>
<evidence type="ECO:0000256" key="6">
    <source>
        <dbReference type="ARBA" id="ARBA00023229"/>
    </source>
</evidence>
<dbReference type="Pfam" id="PF01128">
    <property type="entry name" value="IspD"/>
    <property type="match status" value="1"/>
</dbReference>
<evidence type="ECO:0000256" key="3">
    <source>
        <dbReference type="ARBA" id="ARBA00009789"/>
    </source>
</evidence>
<dbReference type="EMBL" id="SMAA01000015">
    <property type="protein sequence ID" value="TCS77501.1"/>
    <property type="molecule type" value="Genomic_DNA"/>
</dbReference>
<comment type="pathway">
    <text evidence="2 7">Isoprenoid biosynthesis; isopentenyl diphosphate biosynthesis via DXP pathway; isopentenyl diphosphate from 1-deoxy-D-xylulose 5-phosphate: step 2/6.</text>
</comment>
<dbReference type="InterPro" id="IPR034683">
    <property type="entry name" value="IspD/TarI"/>
</dbReference>
<dbReference type="Gene3D" id="3.90.550.10">
    <property type="entry name" value="Spore Coat Polysaccharide Biosynthesis Protein SpsA, Chain A"/>
    <property type="match status" value="1"/>
</dbReference>
<dbReference type="RefSeq" id="WP_132550835.1">
    <property type="nucleotide sequence ID" value="NZ_SMAA01000015.1"/>
</dbReference>
<evidence type="ECO:0000256" key="2">
    <source>
        <dbReference type="ARBA" id="ARBA00004787"/>
    </source>
</evidence>
<dbReference type="InterPro" id="IPR050088">
    <property type="entry name" value="IspD/TarI_cytidylyltransf_bact"/>
</dbReference>
<dbReference type="FunFam" id="3.90.550.10:FF:000003">
    <property type="entry name" value="2-C-methyl-D-erythritol 4-phosphate cytidylyltransferase"/>
    <property type="match status" value="1"/>
</dbReference>
<evidence type="ECO:0000256" key="1">
    <source>
        <dbReference type="ARBA" id="ARBA00001282"/>
    </source>
</evidence>
<dbReference type="HAMAP" id="MF_00108">
    <property type="entry name" value="IspD"/>
    <property type="match status" value="1"/>
</dbReference>
<feature type="site" description="Positions MEP for the nucleophilic attack" evidence="7">
    <location>
        <position position="209"/>
    </location>
</feature>
<dbReference type="UniPathway" id="UPA00056">
    <property type="reaction ID" value="UER00093"/>
</dbReference>
<dbReference type="GO" id="GO:0050518">
    <property type="term" value="F:2-C-methyl-D-erythritol 4-phosphate cytidylyltransferase activity"/>
    <property type="evidence" value="ECO:0007669"/>
    <property type="project" value="UniProtKB-UniRule"/>
</dbReference>